<keyword evidence="2" id="KW-1185">Reference proteome</keyword>
<name>A0A4Q2RET8_9HYPH</name>
<sequence length="82" mass="9113">MTLTFDVSDLATKLPELLAEVEAGHEFVIARDAKPLARLTREPEQPDRKGVEAAVAAIRAGRKDFAPTTIDEIIAWRDEGRR</sequence>
<gene>
    <name evidence="1" type="ORF">D3272_05705</name>
</gene>
<organism evidence="1 2">
    <name type="scientific">Lichenibacterium ramalinae</name>
    <dbReference type="NCBI Taxonomy" id="2316527"/>
    <lineage>
        <taxon>Bacteria</taxon>
        <taxon>Pseudomonadati</taxon>
        <taxon>Pseudomonadota</taxon>
        <taxon>Alphaproteobacteria</taxon>
        <taxon>Hyphomicrobiales</taxon>
        <taxon>Lichenihabitantaceae</taxon>
        <taxon>Lichenibacterium</taxon>
    </lineage>
</organism>
<dbReference type="EMBL" id="QYBC01000004">
    <property type="protein sequence ID" value="RYB06460.1"/>
    <property type="molecule type" value="Genomic_DNA"/>
</dbReference>
<reference evidence="1 2" key="1">
    <citation type="submission" date="2018-09" db="EMBL/GenBank/DDBJ databases">
        <authorList>
            <person name="Grouzdev D.S."/>
            <person name="Krutkina M.S."/>
        </authorList>
    </citation>
    <scope>NUCLEOTIDE SEQUENCE [LARGE SCALE GENOMIC DNA]</scope>
    <source>
        <strain evidence="1 2">RmlP001</strain>
    </source>
</reference>
<reference evidence="1 2" key="2">
    <citation type="submission" date="2019-02" db="EMBL/GenBank/DDBJ databases">
        <title>'Lichenibacterium ramalinii' gen. nov. sp. nov., 'Lichenibacterium minor' gen. nov. sp. nov.</title>
        <authorList>
            <person name="Pankratov T."/>
        </authorList>
    </citation>
    <scope>NUCLEOTIDE SEQUENCE [LARGE SCALE GENOMIC DNA]</scope>
    <source>
        <strain evidence="1 2">RmlP001</strain>
    </source>
</reference>
<evidence type="ECO:0000313" key="2">
    <source>
        <dbReference type="Proteomes" id="UP000289411"/>
    </source>
</evidence>
<proteinExistence type="predicted"/>
<protein>
    <submittedName>
        <fullName evidence="1">Type II toxin-antitoxin system prevent-host-death family antitoxin</fullName>
    </submittedName>
</protein>
<dbReference type="AlphaFoldDB" id="A0A4Q2RET8"/>
<comment type="caution">
    <text evidence="1">The sequence shown here is derived from an EMBL/GenBank/DDBJ whole genome shotgun (WGS) entry which is preliminary data.</text>
</comment>
<dbReference type="OrthoDB" id="9800503at2"/>
<accession>A0A4Q2RET8</accession>
<dbReference type="Proteomes" id="UP000289411">
    <property type="component" value="Unassembled WGS sequence"/>
</dbReference>
<evidence type="ECO:0000313" key="1">
    <source>
        <dbReference type="EMBL" id="RYB06460.1"/>
    </source>
</evidence>